<accession>A0A6I2MEZ5</accession>
<keyword evidence="2" id="KW-1003">Cell membrane</keyword>
<dbReference type="Gene3D" id="3.30.565.10">
    <property type="entry name" value="Histidine kinase-like ATPase, C-terminal domain"/>
    <property type="match status" value="1"/>
</dbReference>
<evidence type="ECO:0000256" key="3">
    <source>
        <dbReference type="ARBA" id="ARBA00022553"/>
    </source>
</evidence>
<dbReference type="GO" id="GO:0000155">
    <property type="term" value="F:phosphorelay sensor kinase activity"/>
    <property type="evidence" value="ECO:0007669"/>
    <property type="project" value="InterPro"/>
</dbReference>
<feature type="transmembrane region" description="Helical" evidence="7">
    <location>
        <begin position="293"/>
        <end position="311"/>
    </location>
</feature>
<dbReference type="Pfam" id="PF06580">
    <property type="entry name" value="His_kinase"/>
    <property type="match status" value="1"/>
</dbReference>
<evidence type="ECO:0000256" key="6">
    <source>
        <dbReference type="ARBA" id="ARBA00023136"/>
    </source>
</evidence>
<evidence type="ECO:0000256" key="4">
    <source>
        <dbReference type="ARBA" id="ARBA00022679"/>
    </source>
</evidence>
<dbReference type="SUPFAM" id="SSF55874">
    <property type="entry name" value="ATPase domain of HSP90 chaperone/DNA topoisomerase II/histidine kinase"/>
    <property type="match status" value="1"/>
</dbReference>
<dbReference type="PANTHER" id="PTHR34220">
    <property type="entry name" value="SENSOR HISTIDINE KINASE YPDA"/>
    <property type="match status" value="1"/>
</dbReference>
<protein>
    <submittedName>
        <fullName evidence="9">HAMP domain-containing protein</fullName>
    </submittedName>
</protein>
<evidence type="ECO:0000256" key="2">
    <source>
        <dbReference type="ARBA" id="ARBA00022475"/>
    </source>
</evidence>
<sequence length="602" mass="68782">MFYSLRNRLFIIFTILLTVPFLVLSLLIPAWFTSVIEEQTKDSTVEMMEQYSIYINSVTSQAEDLGKQVLVNQATQEWLHAESDPAVQSAERLLIKNHLKMQLSSMMINNSNGMDISVFLNDGTGTWGDNPLLAETDWFKKFSRGEKRWVSHHRDPYQLHQLMRETEVNSYLIPLFDMQMLDLSGIIKVSFPSSLLETALGKIKLGENGRVYLLDEYGENVLFGRIETPAPVLNNSLGKIQRMKQFNGLIETAYNDEDYLVFFQKLKIGNWTLVSEITKSELFAKIDRLQQKLLIFSGVIFLLTILASYVLSSNIVRPLGKLTNAMKFVEKGDLEGARTFMPTIKSYNHEVGYAIKVFDHTIRKLNELIKTEYKANLRRKDAEYKALLLQINPHFLNNTLEVIGSLALQNKQKEVLDVSIYLGRMMRYSLNTKTDIVRLREELAYIRDFIEIVKLRYDGAITFRIEEEPASASFPICKFIIQPLVENAVKYSLAEKTSAEILIRTEWRENKLTILIQDDGIGMSQKLISQLLAEEKEYETMGVLDSSGSSIGLRNVIGRLKLFYGSRFSIEIYSEEGAGTSIALCIKGNEGDIHDEGHYSGR</sequence>
<dbReference type="InterPro" id="IPR010559">
    <property type="entry name" value="Sig_transdc_His_kin_internal"/>
</dbReference>
<evidence type="ECO:0000256" key="7">
    <source>
        <dbReference type="SAM" id="Phobius"/>
    </source>
</evidence>
<proteinExistence type="predicted"/>
<feature type="transmembrane region" description="Helical" evidence="7">
    <location>
        <begin position="9"/>
        <end position="32"/>
    </location>
</feature>
<dbReference type="RefSeq" id="WP_154319429.1">
    <property type="nucleotide sequence ID" value="NZ_CAJGAA010000010.1"/>
</dbReference>
<organism evidence="9 10">
    <name type="scientific">Metabacillus idriensis</name>
    <dbReference type="NCBI Taxonomy" id="324768"/>
    <lineage>
        <taxon>Bacteria</taxon>
        <taxon>Bacillati</taxon>
        <taxon>Bacillota</taxon>
        <taxon>Bacilli</taxon>
        <taxon>Bacillales</taxon>
        <taxon>Bacillaceae</taxon>
        <taxon>Metabacillus</taxon>
    </lineage>
</organism>
<keyword evidence="3" id="KW-0597">Phosphoprotein</keyword>
<dbReference type="AlphaFoldDB" id="A0A6I2MEZ5"/>
<keyword evidence="5" id="KW-0418">Kinase</keyword>
<reference evidence="9 10" key="1">
    <citation type="submission" date="2019-11" db="EMBL/GenBank/DDBJ databases">
        <title>Bacillus idriensis genome.</title>
        <authorList>
            <person name="Konopka E.N."/>
            <person name="Newman J.D."/>
        </authorList>
    </citation>
    <scope>NUCLEOTIDE SEQUENCE [LARGE SCALE GENOMIC DNA]</scope>
    <source>
        <strain evidence="9 10">DSM 19097</strain>
    </source>
</reference>
<evidence type="ECO:0000313" key="10">
    <source>
        <dbReference type="Proteomes" id="UP000441585"/>
    </source>
</evidence>
<keyword evidence="7" id="KW-1133">Transmembrane helix</keyword>
<dbReference type="PROSITE" id="PS50885">
    <property type="entry name" value="HAMP"/>
    <property type="match status" value="1"/>
</dbReference>
<comment type="subcellular location">
    <subcellularLocation>
        <location evidence="1">Cell membrane</location>
        <topology evidence="1">Multi-pass membrane protein</topology>
    </subcellularLocation>
</comment>
<name>A0A6I2MEZ5_9BACI</name>
<dbReference type="Proteomes" id="UP000441585">
    <property type="component" value="Unassembled WGS sequence"/>
</dbReference>
<comment type="caution">
    <text evidence="9">The sequence shown here is derived from an EMBL/GenBank/DDBJ whole genome shotgun (WGS) entry which is preliminary data.</text>
</comment>
<dbReference type="CDD" id="cd12912">
    <property type="entry name" value="PDC2_MCP_like"/>
    <property type="match status" value="1"/>
</dbReference>
<evidence type="ECO:0000259" key="8">
    <source>
        <dbReference type="PROSITE" id="PS50885"/>
    </source>
</evidence>
<evidence type="ECO:0000256" key="1">
    <source>
        <dbReference type="ARBA" id="ARBA00004651"/>
    </source>
</evidence>
<dbReference type="Gene3D" id="6.10.340.10">
    <property type="match status" value="1"/>
</dbReference>
<dbReference type="InterPro" id="IPR003660">
    <property type="entry name" value="HAMP_dom"/>
</dbReference>
<dbReference type="InterPro" id="IPR050640">
    <property type="entry name" value="Bact_2-comp_sensor_kinase"/>
</dbReference>
<keyword evidence="6 7" id="KW-0472">Membrane</keyword>
<dbReference type="GO" id="GO:0005886">
    <property type="term" value="C:plasma membrane"/>
    <property type="evidence" value="ECO:0007669"/>
    <property type="project" value="UniProtKB-SubCell"/>
</dbReference>
<evidence type="ECO:0000313" key="9">
    <source>
        <dbReference type="EMBL" id="MRX56349.1"/>
    </source>
</evidence>
<dbReference type="InterPro" id="IPR003594">
    <property type="entry name" value="HATPase_dom"/>
</dbReference>
<keyword evidence="4" id="KW-0808">Transferase</keyword>
<dbReference type="Pfam" id="PF02518">
    <property type="entry name" value="HATPase_c"/>
    <property type="match status" value="1"/>
</dbReference>
<dbReference type="EMBL" id="WKKF01000011">
    <property type="protein sequence ID" value="MRX56349.1"/>
    <property type="molecule type" value="Genomic_DNA"/>
</dbReference>
<keyword evidence="7" id="KW-0812">Transmembrane</keyword>
<gene>
    <name evidence="9" type="ORF">GJU41_20510</name>
</gene>
<keyword evidence="10" id="KW-1185">Reference proteome</keyword>
<dbReference type="PANTHER" id="PTHR34220:SF7">
    <property type="entry name" value="SENSOR HISTIDINE KINASE YPDA"/>
    <property type="match status" value="1"/>
</dbReference>
<dbReference type="InterPro" id="IPR036890">
    <property type="entry name" value="HATPase_C_sf"/>
</dbReference>
<evidence type="ECO:0000256" key="5">
    <source>
        <dbReference type="ARBA" id="ARBA00022777"/>
    </source>
</evidence>
<feature type="domain" description="HAMP" evidence="8">
    <location>
        <begin position="313"/>
        <end position="370"/>
    </location>
</feature>